<evidence type="ECO:0000256" key="1">
    <source>
        <dbReference type="ARBA" id="ARBA00004477"/>
    </source>
</evidence>
<evidence type="ECO:0000313" key="6">
    <source>
        <dbReference type="EMBL" id="CAB1450350.1"/>
    </source>
</evidence>
<dbReference type="PANTHER" id="PTHR10983">
    <property type="entry name" value="1-ACYLGLYCEROL-3-PHOSPHATE ACYLTRANSFERASE-RELATED"/>
    <property type="match status" value="1"/>
</dbReference>
<dbReference type="GO" id="GO:0003841">
    <property type="term" value="F:1-acylglycerol-3-phosphate O-acyltransferase activity"/>
    <property type="evidence" value="ECO:0007669"/>
    <property type="project" value="UniProtKB-EC"/>
</dbReference>
<reference evidence="6" key="1">
    <citation type="submission" date="2020-03" db="EMBL/GenBank/DDBJ databases">
        <authorList>
            <person name="Weist P."/>
        </authorList>
    </citation>
    <scope>NUCLEOTIDE SEQUENCE</scope>
</reference>
<dbReference type="Proteomes" id="UP001153269">
    <property type="component" value="Unassembled WGS sequence"/>
</dbReference>
<keyword evidence="5" id="KW-0256">Endoplasmic reticulum</keyword>
<evidence type="ECO:0000256" key="4">
    <source>
        <dbReference type="ARBA" id="ARBA00013211"/>
    </source>
</evidence>
<dbReference type="GO" id="GO:0005741">
    <property type="term" value="C:mitochondrial outer membrane"/>
    <property type="evidence" value="ECO:0007669"/>
    <property type="project" value="TreeGrafter"/>
</dbReference>
<sequence length="77" mass="9351">MAQTSPSPLQAWSQSSKALAKKELAYVPVNGWLWYFMEMVFCKRKWEEDRRTMAQSLQNLWDYPEKFWFLLSRLRQS</sequence>
<evidence type="ECO:0000313" key="7">
    <source>
        <dbReference type="Proteomes" id="UP001153269"/>
    </source>
</evidence>
<organism evidence="6 7">
    <name type="scientific">Pleuronectes platessa</name>
    <name type="common">European plaice</name>
    <dbReference type="NCBI Taxonomy" id="8262"/>
    <lineage>
        <taxon>Eukaryota</taxon>
        <taxon>Metazoa</taxon>
        <taxon>Chordata</taxon>
        <taxon>Craniata</taxon>
        <taxon>Vertebrata</taxon>
        <taxon>Euteleostomi</taxon>
        <taxon>Actinopterygii</taxon>
        <taxon>Neopterygii</taxon>
        <taxon>Teleostei</taxon>
        <taxon>Neoteleostei</taxon>
        <taxon>Acanthomorphata</taxon>
        <taxon>Carangaria</taxon>
        <taxon>Pleuronectiformes</taxon>
        <taxon>Pleuronectoidei</taxon>
        <taxon>Pleuronectidae</taxon>
        <taxon>Pleuronectes</taxon>
    </lineage>
</organism>
<evidence type="ECO:0000256" key="3">
    <source>
        <dbReference type="ARBA" id="ARBA00005189"/>
    </source>
</evidence>
<dbReference type="EMBL" id="CADEAL010004050">
    <property type="protein sequence ID" value="CAB1450350.1"/>
    <property type="molecule type" value="Genomic_DNA"/>
</dbReference>
<comment type="subcellular location">
    <subcellularLocation>
        <location evidence="1">Endoplasmic reticulum membrane</location>
        <topology evidence="1">Multi-pass membrane protein</topology>
    </subcellularLocation>
</comment>
<name>A0A9N7VIL1_PLEPL</name>
<comment type="pathway">
    <text evidence="2">Phospholipid metabolism; CDP-diacylglycerol biosynthesis; CDP-diacylglycerol from sn-glycerol 3-phosphate: step 2/3.</text>
</comment>
<comment type="pathway">
    <text evidence="3">Lipid metabolism.</text>
</comment>
<accession>A0A9N7VIL1</accession>
<dbReference type="GO" id="GO:0005789">
    <property type="term" value="C:endoplasmic reticulum membrane"/>
    <property type="evidence" value="ECO:0007669"/>
    <property type="project" value="UniProtKB-SubCell"/>
</dbReference>
<dbReference type="AlphaFoldDB" id="A0A9N7VIL1"/>
<evidence type="ECO:0000256" key="5">
    <source>
        <dbReference type="ARBA" id="ARBA00022824"/>
    </source>
</evidence>
<protein>
    <recommendedName>
        <fullName evidence="4">1-acylglycerol-3-phosphate O-acyltransferase</fullName>
        <ecNumber evidence="4">2.3.1.51</ecNumber>
    </recommendedName>
</protein>
<dbReference type="PANTHER" id="PTHR10983:SF8">
    <property type="entry name" value="1-ACYL-SN-GLYCEROL-3-PHOSPHATE ACYLTRANSFERASE DELTA"/>
    <property type="match status" value="1"/>
</dbReference>
<dbReference type="EC" id="2.3.1.51" evidence="4"/>
<gene>
    <name evidence="6" type="ORF">PLEPLA_LOCUS38039</name>
</gene>
<keyword evidence="7" id="KW-1185">Reference proteome</keyword>
<proteinExistence type="predicted"/>
<evidence type="ECO:0000256" key="2">
    <source>
        <dbReference type="ARBA" id="ARBA00004728"/>
    </source>
</evidence>
<comment type="caution">
    <text evidence="6">The sequence shown here is derived from an EMBL/GenBank/DDBJ whole genome shotgun (WGS) entry which is preliminary data.</text>
</comment>